<name>A0A418SK69_9RHOB</name>
<dbReference type="EMBL" id="CP060436">
    <property type="protein sequence ID" value="QPM89139.1"/>
    <property type="molecule type" value="Genomic_DNA"/>
</dbReference>
<organism evidence="1 2">
    <name type="scientific">Pseudooceanicola algae</name>
    <dbReference type="NCBI Taxonomy" id="1537215"/>
    <lineage>
        <taxon>Bacteria</taxon>
        <taxon>Pseudomonadati</taxon>
        <taxon>Pseudomonadota</taxon>
        <taxon>Alphaproteobacteria</taxon>
        <taxon>Rhodobacterales</taxon>
        <taxon>Paracoccaceae</taxon>
        <taxon>Pseudooceanicola</taxon>
    </lineage>
</organism>
<evidence type="ECO:0000313" key="1">
    <source>
        <dbReference type="EMBL" id="QPM89139.1"/>
    </source>
</evidence>
<gene>
    <name evidence="1" type="ORF">PSAL_003500</name>
</gene>
<reference evidence="1 2" key="1">
    <citation type="submission" date="2020-08" db="EMBL/GenBank/DDBJ databases">
        <title>Genome sequence of Rhodobacteraceae bacterium Lw-13e.</title>
        <authorList>
            <person name="Poehlein A."/>
            <person name="Wolter L."/>
            <person name="Daniel R."/>
            <person name="Brinkhoff T."/>
        </authorList>
    </citation>
    <scope>NUCLEOTIDE SEQUENCE [LARGE SCALE GENOMIC DNA]</scope>
    <source>
        <strain evidence="1 2">Lw-13e</strain>
    </source>
</reference>
<dbReference type="Proteomes" id="UP000283786">
    <property type="component" value="Chromosome"/>
</dbReference>
<sequence>MNDRMSLQDQIAINAAMALVLTVVADPAREKMHLAILREAASQMVDGRPRFEPFLDAARAMVGAAQVRPGGSGADWTRATWQMKDALRAIVEWRLGEAQEKADARRAVAA</sequence>
<protein>
    <submittedName>
        <fullName evidence="1">Uncharacterized protein</fullName>
    </submittedName>
</protein>
<evidence type="ECO:0000313" key="2">
    <source>
        <dbReference type="Proteomes" id="UP000283786"/>
    </source>
</evidence>
<dbReference type="KEGG" id="palw:PSAL_003500"/>
<accession>A0A418SK69</accession>
<dbReference type="AlphaFoldDB" id="A0A418SK69"/>
<keyword evidence="2" id="KW-1185">Reference proteome</keyword>
<proteinExistence type="predicted"/>